<evidence type="ECO:0000256" key="5">
    <source>
        <dbReference type="HAMAP-Rule" id="MF_00299"/>
    </source>
</evidence>
<keyword evidence="3 5" id="KW-0520">NAD</keyword>
<dbReference type="InterPro" id="IPR042080">
    <property type="entry name" value="RNA_2'-PTrans_N"/>
</dbReference>
<accession>A0A3P3WDB0</accession>
<dbReference type="InterPro" id="IPR002745">
    <property type="entry name" value="Ptrans_KptA/Tpt1"/>
</dbReference>
<dbReference type="EMBL" id="RQVQ01000007">
    <property type="protein sequence ID" value="RRJ92046.1"/>
    <property type="molecule type" value="Genomic_DNA"/>
</dbReference>
<dbReference type="AlphaFoldDB" id="A0A3P3WDB0"/>
<organism evidence="6 7">
    <name type="scientific">Paenimyroides tangerinum</name>
    <dbReference type="NCBI Taxonomy" id="2488728"/>
    <lineage>
        <taxon>Bacteria</taxon>
        <taxon>Pseudomonadati</taxon>
        <taxon>Bacteroidota</taxon>
        <taxon>Flavobacteriia</taxon>
        <taxon>Flavobacteriales</taxon>
        <taxon>Flavobacteriaceae</taxon>
        <taxon>Paenimyroides</taxon>
    </lineage>
</organism>
<dbReference type="Proteomes" id="UP000275719">
    <property type="component" value="Unassembled WGS sequence"/>
</dbReference>
<gene>
    <name evidence="5" type="primary">kptA</name>
    <name evidence="6" type="ORF">EG240_04470</name>
</gene>
<dbReference type="GO" id="GO:0006388">
    <property type="term" value="P:tRNA splicing, via endonucleolytic cleavage and ligation"/>
    <property type="evidence" value="ECO:0007669"/>
    <property type="project" value="UniProtKB-UniRule"/>
</dbReference>
<dbReference type="PANTHER" id="PTHR12684:SF2">
    <property type="entry name" value="TRNA 2'-PHOSPHOTRANSFERASE 1"/>
    <property type="match status" value="1"/>
</dbReference>
<dbReference type="SUPFAM" id="SSF56399">
    <property type="entry name" value="ADP-ribosylation"/>
    <property type="match status" value="1"/>
</dbReference>
<dbReference type="PANTHER" id="PTHR12684">
    <property type="entry name" value="PUTATIVE PHOSPHOTRANSFERASE"/>
    <property type="match status" value="1"/>
</dbReference>
<dbReference type="EC" id="2.7.1.-" evidence="5"/>
<name>A0A3P3WDB0_9FLAO</name>
<comment type="caution">
    <text evidence="6">The sequence shown here is derived from an EMBL/GenBank/DDBJ whole genome shotgun (WGS) entry which is preliminary data.</text>
</comment>
<dbReference type="InterPro" id="IPR042081">
    <property type="entry name" value="RNA_2'-PTrans_C"/>
</dbReference>
<comment type="function">
    <text evidence="4 5">Removes the 2'-phosphate from RNA via an intermediate in which the phosphate is ADP-ribosylated by NAD followed by a presumed transesterification to release the RNA and generate ADP-ribose 1''-2''-cyclic phosphate (APPR&gt;P). May function as an ADP-ribosylase.</text>
</comment>
<dbReference type="Pfam" id="PF01885">
    <property type="entry name" value="PTS_2-RNA"/>
    <property type="match status" value="1"/>
</dbReference>
<evidence type="ECO:0000256" key="4">
    <source>
        <dbReference type="ARBA" id="ARBA00025212"/>
    </source>
</evidence>
<dbReference type="RefSeq" id="WP_125017860.1">
    <property type="nucleotide sequence ID" value="NZ_RQVQ01000007.1"/>
</dbReference>
<evidence type="ECO:0000256" key="2">
    <source>
        <dbReference type="ARBA" id="ARBA00022679"/>
    </source>
</evidence>
<dbReference type="Gene3D" id="1.10.10.970">
    <property type="entry name" value="RNA 2'-phosphotransferase, Tpt1/KptA family, N-terminal domain"/>
    <property type="match status" value="1"/>
</dbReference>
<keyword evidence="7" id="KW-1185">Reference proteome</keyword>
<evidence type="ECO:0000256" key="3">
    <source>
        <dbReference type="ARBA" id="ARBA00023027"/>
    </source>
</evidence>
<dbReference type="Gene3D" id="3.20.170.30">
    <property type="match status" value="1"/>
</dbReference>
<dbReference type="HAMAP" id="MF_00299">
    <property type="entry name" value="KptA"/>
    <property type="match status" value="1"/>
</dbReference>
<keyword evidence="2 5" id="KW-0808">Transferase</keyword>
<protein>
    <recommendedName>
        <fullName evidence="5">Probable RNA 2'-phosphotransferase</fullName>
        <ecNumber evidence="5">2.7.1.-</ecNumber>
    </recommendedName>
</protein>
<dbReference type="GO" id="GO:0000215">
    <property type="term" value="F:tRNA 2'-phosphotransferase activity"/>
    <property type="evidence" value="ECO:0007669"/>
    <property type="project" value="TreeGrafter"/>
</dbReference>
<dbReference type="InterPro" id="IPR022928">
    <property type="entry name" value="RNA_2'-PTrans_KptA"/>
</dbReference>
<sequence>MKSQQEKTSKLISYWLRHNPEEANIFVNEFGWAKIENVLTALNSQNISLTINELIEVNRSFDKIRWEIDLESEKIRATHGHSIPILLDGKEEKPPEYLYHGTAVSSLSNIIKNGILTMNRQYVHLSENLEMATKVAKRHGKPFIIEVDTEELLKAGFTFYKTSENVWLTQQIPPEFLNFEPWFPTTDKDNFYINELKREIGNRIFHKLYFHLNDLELVWNTSTCDDTLFRDNKTGKHYMIHLTFTRKSQETNGFPGFDTFDSFEDWLENGLYMDQQFYYEFK</sequence>
<dbReference type="OrthoDB" id="4537997at2"/>
<proteinExistence type="inferred from homology"/>
<evidence type="ECO:0000313" key="6">
    <source>
        <dbReference type="EMBL" id="RRJ92046.1"/>
    </source>
</evidence>
<comment type="similarity">
    <text evidence="1 5">Belongs to the KptA/TPT1 family.</text>
</comment>
<dbReference type="GO" id="GO:0003950">
    <property type="term" value="F:NAD+ poly-ADP-ribosyltransferase activity"/>
    <property type="evidence" value="ECO:0007669"/>
    <property type="project" value="InterPro"/>
</dbReference>
<evidence type="ECO:0000256" key="1">
    <source>
        <dbReference type="ARBA" id="ARBA00009836"/>
    </source>
</evidence>
<reference evidence="6 7" key="1">
    <citation type="submission" date="2018-11" db="EMBL/GenBank/DDBJ databases">
        <title>Flavobacterium sp. nov., YIM 102701-2 draft genome.</title>
        <authorList>
            <person name="Li G."/>
            <person name="Jiang Y."/>
        </authorList>
    </citation>
    <scope>NUCLEOTIDE SEQUENCE [LARGE SCALE GENOMIC DNA]</scope>
    <source>
        <strain evidence="6 7">YIM 102701-2</strain>
    </source>
</reference>
<evidence type="ECO:0000313" key="7">
    <source>
        <dbReference type="Proteomes" id="UP000275719"/>
    </source>
</evidence>